<gene>
    <name evidence="6" type="ORF">SHKM778_28250</name>
</gene>
<dbReference type="Pfam" id="PF00501">
    <property type="entry name" value="AMP-binding"/>
    <property type="match status" value="1"/>
</dbReference>
<evidence type="ECO:0000256" key="3">
    <source>
        <dbReference type="SAM" id="MobiDB-lite"/>
    </source>
</evidence>
<keyword evidence="2" id="KW-0560">Oxidoreductase</keyword>
<feature type="domain" description="3-beta hydroxysteroid dehydrogenase/isomerase" evidence="5">
    <location>
        <begin position="230"/>
        <end position="482"/>
    </location>
</feature>
<feature type="domain" description="AMP-dependent synthetase/ligase" evidence="4">
    <location>
        <begin position="5"/>
        <end position="76"/>
    </location>
</feature>
<dbReference type="Pfam" id="PF01073">
    <property type="entry name" value="3Beta_HSD"/>
    <property type="match status" value="1"/>
</dbReference>
<dbReference type="GO" id="GO:0016616">
    <property type="term" value="F:oxidoreductase activity, acting on the CH-OH group of donors, NAD or NADP as acceptor"/>
    <property type="evidence" value="ECO:0007669"/>
    <property type="project" value="InterPro"/>
</dbReference>
<dbReference type="InterPro" id="IPR042099">
    <property type="entry name" value="ANL_N_sf"/>
</dbReference>
<dbReference type="InterPro" id="IPR002225">
    <property type="entry name" value="3Beta_OHSteriod_DH/Estase"/>
</dbReference>
<evidence type="ECO:0000313" key="6">
    <source>
        <dbReference type="EMBL" id="BFO16437.1"/>
    </source>
</evidence>
<dbReference type="Gene3D" id="3.40.50.720">
    <property type="entry name" value="NAD(P)-binding Rossmann-like Domain"/>
    <property type="match status" value="1"/>
</dbReference>
<evidence type="ECO:0000259" key="5">
    <source>
        <dbReference type="Pfam" id="PF01073"/>
    </source>
</evidence>
<dbReference type="SUPFAM" id="SSF51735">
    <property type="entry name" value="NAD(P)-binding Rossmann-fold domains"/>
    <property type="match status" value="1"/>
</dbReference>
<comment type="similarity">
    <text evidence="1">Belongs to the 3-beta-HSD family.</text>
</comment>
<dbReference type="InterPro" id="IPR050177">
    <property type="entry name" value="Lipid_A_modif_metabolic_enz"/>
</dbReference>
<evidence type="ECO:0000259" key="4">
    <source>
        <dbReference type="Pfam" id="PF00501"/>
    </source>
</evidence>
<reference evidence="6" key="2">
    <citation type="submission" date="2024-07" db="EMBL/GenBank/DDBJ databases">
        <title>Streptomyces haneummycinica sp. nov., a new antibiotic-producing actinobacterium isolated from marine sediment.</title>
        <authorList>
            <person name="Uemura M."/>
            <person name="Hamada M."/>
            <person name="Hirano S."/>
            <person name="Kobayashi K."/>
            <person name="Ohshiro T."/>
            <person name="Kobayashi T."/>
            <person name="Terahara T."/>
        </authorList>
    </citation>
    <scope>NUCLEOTIDE SEQUENCE</scope>
    <source>
        <strain evidence="6">KM77-8</strain>
    </source>
</reference>
<accession>A0AAT9HGE0</accession>
<dbReference type="InterPro" id="IPR000873">
    <property type="entry name" value="AMP-dep_synth/lig_dom"/>
</dbReference>
<reference evidence="6" key="1">
    <citation type="submission" date="2024-06" db="EMBL/GenBank/DDBJ databases">
        <authorList>
            <consortium name="consrtm"/>
            <person name="Uemura M."/>
            <person name="Terahara T."/>
        </authorList>
    </citation>
    <scope>NUCLEOTIDE SEQUENCE</scope>
    <source>
        <strain evidence="6">KM77-8</strain>
    </source>
</reference>
<feature type="region of interest" description="Disordered" evidence="3">
    <location>
        <begin position="550"/>
        <end position="570"/>
    </location>
</feature>
<protein>
    <recommendedName>
        <fullName evidence="7">NAD-dependent epimerase/dehydratase family protein</fullName>
    </recommendedName>
</protein>
<dbReference type="GO" id="GO:0006694">
    <property type="term" value="P:steroid biosynthetic process"/>
    <property type="evidence" value="ECO:0007669"/>
    <property type="project" value="InterPro"/>
</dbReference>
<name>A0AAT9HGE0_9ACTN</name>
<evidence type="ECO:0000256" key="2">
    <source>
        <dbReference type="ARBA" id="ARBA00023002"/>
    </source>
</evidence>
<dbReference type="AlphaFoldDB" id="A0AAT9HGE0"/>
<sequence length="570" mass="59420">MPDDAELLSVYGATECLPVSAIGDHELRASRTAPPAGHAGTCLGRPLPGVRARILDADATGLGEIAVTGPTVSPAYHARPDADAVTKSDTDDGVLHRTGDLGRLDDEGRLWFLGRRAHLVTGTGFTLATEDIEATADTARGVRRTALVGVGTARCQQPVLCVEPLPGTSGATVLAAVRAVLKDHPEGRRVGALLIRRGFPTDPGTTPRSTGCGWPAGPPAGCAGGAMRVLVTGGSGFLGREICRQLTARGDVVSSLGRRPSAALDHLGVHQHLGDLADEAAVSRAVAGCDAVVHNAALAGVSGPPRPYWATNVVGTRHVIGQCRAHRVRTLLHTSTASVVFRPGGLEGVDESLPVAPCHLPAYPATKARAEALVLAAHGPELATVSLRPHIIWGPGDPHFAPALVRAVRAGLLLMPGDGGNLVDTTHVRTAAHAHLLALDSLRRTPETAGGRAYFIAQDDPRPLRELTRHFLRAAGVDARWCAVPPRLATAGAAAAESLLRAARSTRTHALSRFLVAELLHPHHFDLTAARRDLGFEPPIGFDAGIAELTHSNDSEDPPCRTATTPSAPS</sequence>
<dbReference type="PANTHER" id="PTHR43245">
    <property type="entry name" value="BIFUNCTIONAL POLYMYXIN RESISTANCE PROTEIN ARNA"/>
    <property type="match status" value="1"/>
</dbReference>
<dbReference type="SUPFAM" id="SSF56801">
    <property type="entry name" value="Acetyl-CoA synthetase-like"/>
    <property type="match status" value="1"/>
</dbReference>
<organism evidence="6">
    <name type="scientific">Streptomyces haneummycinicus</name>
    <dbReference type="NCBI Taxonomy" id="3074435"/>
    <lineage>
        <taxon>Bacteria</taxon>
        <taxon>Bacillati</taxon>
        <taxon>Actinomycetota</taxon>
        <taxon>Actinomycetes</taxon>
        <taxon>Kitasatosporales</taxon>
        <taxon>Streptomycetaceae</taxon>
        <taxon>Streptomyces</taxon>
    </lineage>
</organism>
<dbReference type="PANTHER" id="PTHR43245:SF51">
    <property type="entry name" value="SHORT CHAIN DEHYDROGENASE_REDUCTASE FAMILY 42E, MEMBER 2"/>
    <property type="match status" value="1"/>
</dbReference>
<evidence type="ECO:0008006" key="7">
    <source>
        <dbReference type="Google" id="ProtNLM"/>
    </source>
</evidence>
<proteinExistence type="inferred from homology"/>
<evidence type="ECO:0000256" key="1">
    <source>
        <dbReference type="ARBA" id="ARBA00009219"/>
    </source>
</evidence>
<dbReference type="Gene3D" id="3.40.50.12780">
    <property type="entry name" value="N-terminal domain of ligase-like"/>
    <property type="match status" value="1"/>
</dbReference>
<dbReference type="EMBL" id="AP035768">
    <property type="protein sequence ID" value="BFO16437.1"/>
    <property type="molecule type" value="Genomic_DNA"/>
</dbReference>
<dbReference type="InterPro" id="IPR036291">
    <property type="entry name" value="NAD(P)-bd_dom_sf"/>
</dbReference>